<name>A0ACC0HZG6_9ERIC</name>
<sequence length="156" mass="17936">MLIGILDGFQETEFCYVDRGIIVGDTKDDFEFGKQVHIEVVKVFSLSNEFLGTHLLRMYSQAGDMDSVKKVFDEMPIRDFVIWNALIFCYSKCGMGDVGVELFRFSLSVQSLFSLRSLKLESSIYRFDLQVYLTSLVSFAHPQPWMIIIMMLVFPG</sequence>
<keyword evidence="2" id="KW-1185">Reference proteome</keyword>
<evidence type="ECO:0000313" key="2">
    <source>
        <dbReference type="Proteomes" id="UP001060215"/>
    </source>
</evidence>
<proteinExistence type="predicted"/>
<accession>A0ACC0HZG6</accession>
<protein>
    <submittedName>
        <fullName evidence="1">Pentatricopeptide repeat-containing protein</fullName>
    </submittedName>
</protein>
<evidence type="ECO:0000313" key="1">
    <source>
        <dbReference type="EMBL" id="KAI8017895.1"/>
    </source>
</evidence>
<dbReference type="EMBL" id="CM045759">
    <property type="protein sequence ID" value="KAI8017895.1"/>
    <property type="molecule type" value="Genomic_DNA"/>
</dbReference>
<reference evidence="1 2" key="1">
    <citation type="journal article" date="2022" name="Plant J.">
        <title>Chromosome-level genome of Camellia lanceoleosa provides a valuable resource for understanding genome evolution and self-incompatibility.</title>
        <authorList>
            <person name="Gong W."/>
            <person name="Xiao S."/>
            <person name="Wang L."/>
            <person name="Liao Z."/>
            <person name="Chang Y."/>
            <person name="Mo W."/>
            <person name="Hu G."/>
            <person name="Li W."/>
            <person name="Zhao G."/>
            <person name="Zhu H."/>
            <person name="Hu X."/>
            <person name="Ji K."/>
            <person name="Xiang X."/>
            <person name="Song Q."/>
            <person name="Yuan D."/>
            <person name="Jin S."/>
            <person name="Zhang L."/>
        </authorList>
    </citation>
    <scope>NUCLEOTIDE SEQUENCE [LARGE SCALE GENOMIC DNA]</scope>
    <source>
        <strain evidence="1">SQ_2022a</strain>
    </source>
</reference>
<comment type="caution">
    <text evidence="1">The sequence shown here is derived from an EMBL/GenBank/DDBJ whole genome shotgun (WGS) entry which is preliminary data.</text>
</comment>
<dbReference type="Proteomes" id="UP001060215">
    <property type="component" value="Chromosome 2"/>
</dbReference>
<organism evidence="1 2">
    <name type="scientific">Camellia lanceoleosa</name>
    <dbReference type="NCBI Taxonomy" id="1840588"/>
    <lineage>
        <taxon>Eukaryota</taxon>
        <taxon>Viridiplantae</taxon>
        <taxon>Streptophyta</taxon>
        <taxon>Embryophyta</taxon>
        <taxon>Tracheophyta</taxon>
        <taxon>Spermatophyta</taxon>
        <taxon>Magnoliopsida</taxon>
        <taxon>eudicotyledons</taxon>
        <taxon>Gunneridae</taxon>
        <taxon>Pentapetalae</taxon>
        <taxon>asterids</taxon>
        <taxon>Ericales</taxon>
        <taxon>Theaceae</taxon>
        <taxon>Camellia</taxon>
    </lineage>
</organism>
<gene>
    <name evidence="1" type="ORF">LOK49_LG04G02855</name>
</gene>